<accession>A0A7X5TUY4</accession>
<proteinExistence type="predicted"/>
<organism evidence="2 3">
    <name type="scientific">Lysinibacter cavernae</name>
    <dbReference type="NCBI Taxonomy" id="1640652"/>
    <lineage>
        <taxon>Bacteria</taxon>
        <taxon>Bacillati</taxon>
        <taxon>Actinomycetota</taxon>
        <taxon>Actinomycetes</taxon>
        <taxon>Micrococcales</taxon>
        <taxon>Microbacteriaceae</taxon>
        <taxon>Lysinibacter</taxon>
    </lineage>
</organism>
<dbReference type="PANTHER" id="PTHR43252">
    <property type="entry name" value="TRANSCRIPTIONAL REGULATOR YQJI"/>
    <property type="match status" value="1"/>
</dbReference>
<protein>
    <submittedName>
        <fullName evidence="2">DNA-binding PadR family transcriptional regulator</fullName>
    </submittedName>
</protein>
<dbReference type="Gene3D" id="1.10.10.10">
    <property type="entry name" value="Winged helix-like DNA-binding domain superfamily/Winged helix DNA-binding domain"/>
    <property type="match status" value="1"/>
</dbReference>
<feature type="domain" description="Transcription regulator PadR N-terminal" evidence="1">
    <location>
        <begin position="15"/>
        <end position="89"/>
    </location>
</feature>
<dbReference type="SUPFAM" id="SSF46785">
    <property type="entry name" value="Winged helix' DNA-binding domain"/>
    <property type="match status" value="1"/>
</dbReference>
<evidence type="ECO:0000313" key="2">
    <source>
        <dbReference type="EMBL" id="NIH54142.1"/>
    </source>
</evidence>
<dbReference type="PANTHER" id="PTHR43252:SF2">
    <property type="entry name" value="TRANSCRIPTION REGULATOR, PADR-LIKE FAMILY"/>
    <property type="match status" value="1"/>
</dbReference>
<gene>
    <name evidence="2" type="ORF">FHX76_002038</name>
</gene>
<keyword evidence="3" id="KW-1185">Reference proteome</keyword>
<dbReference type="EMBL" id="JAAMOX010000002">
    <property type="protein sequence ID" value="NIH54142.1"/>
    <property type="molecule type" value="Genomic_DNA"/>
</dbReference>
<keyword evidence="2" id="KW-0238">DNA-binding</keyword>
<dbReference type="InterPro" id="IPR005149">
    <property type="entry name" value="Tscrpt_reg_PadR_N"/>
</dbReference>
<reference evidence="2 3" key="1">
    <citation type="submission" date="2020-02" db="EMBL/GenBank/DDBJ databases">
        <title>Sequencing the genomes of 1000 actinobacteria strains.</title>
        <authorList>
            <person name="Klenk H.-P."/>
        </authorList>
    </citation>
    <scope>NUCLEOTIDE SEQUENCE [LARGE SCALE GENOMIC DNA]</scope>
    <source>
        <strain evidence="2 3">DSM 27960</strain>
    </source>
</reference>
<dbReference type="Pfam" id="PF03551">
    <property type="entry name" value="PadR"/>
    <property type="match status" value="1"/>
</dbReference>
<dbReference type="AlphaFoldDB" id="A0A7X5TUY4"/>
<dbReference type="InterPro" id="IPR036390">
    <property type="entry name" value="WH_DNA-bd_sf"/>
</dbReference>
<sequence length="203" mass="23035">MPAVSSLTPLAVASLALLAERPMHPYEMYQLLIQRSQDQLVKVRPGSLYHTVDRLVQADFVRAVGTEREGNRPERTTYEITVEGRGALSERIAGMLGTPHHEFPQFPVAIGEAHVLDRETVLKLLGSRLEQRQSDLSSVEEQIERLEQRGLARRYWLSAEYVRATMLAEVAWLQNILGEIERGDLPWESAALQHPQRSTKDNE</sequence>
<dbReference type="Proteomes" id="UP000541033">
    <property type="component" value="Unassembled WGS sequence"/>
</dbReference>
<comment type="caution">
    <text evidence="2">The sequence shown here is derived from an EMBL/GenBank/DDBJ whole genome shotgun (WGS) entry which is preliminary data.</text>
</comment>
<dbReference type="GO" id="GO:0003677">
    <property type="term" value="F:DNA binding"/>
    <property type="evidence" value="ECO:0007669"/>
    <property type="project" value="UniProtKB-KW"/>
</dbReference>
<name>A0A7X5TUY4_9MICO</name>
<evidence type="ECO:0000313" key="3">
    <source>
        <dbReference type="Proteomes" id="UP000541033"/>
    </source>
</evidence>
<dbReference type="InterPro" id="IPR036388">
    <property type="entry name" value="WH-like_DNA-bd_sf"/>
</dbReference>
<dbReference type="RefSeq" id="WP_167150557.1">
    <property type="nucleotide sequence ID" value="NZ_JAAMOX010000002.1"/>
</dbReference>
<evidence type="ECO:0000259" key="1">
    <source>
        <dbReference type="Pfam" id="PF03551"/>
    </source>
</evidence>